<sequence length="141" mass="15462">MNTVLVLCPYILLPLFRPSRSSPVQYNPSSKPTQQIRHPLAPRPHRPLDPRPPPLMLPLLPPFLGFDTTDFVAGRGMQQQHQSNRLTTSPRPSVYLFDADSSRRSTGPVDPASDDFVRRLPGRAGAAAATGHECLLTTAAT</sequence>
<name>A0A1Y2J6N9_TRAC3</name>
<feature type="region of interest" description="Disordered" evidence="1">
    <location>
        <begin position="74"/>
        <end position="116"/>
    </location>
</feature>
<organism evidence="3 4">
    <name type="scientific">Trametes coccinea (strain BRFM310)</name>
    <name type="common">Pycnoporus coccineus</name>
    <dbReference type="NCBI Taxonomy" id="1353009"/>
    <lineage>
        <taxon>Eukaryota</taxon>
        <taxon>Fungi</taxon>
        <taxon>Dikarya</taxon>
        <taxon>Basidiomycota</taxon>
        <taxon>Agaricomycotina</taxon>
        <taxon>Agaricomycetes</taxon>
        <taxon>Polyporales</taxon>
        <taxon>Polyporaceae</taxon>
        <taxon>Trametes</taxon>
    </lineage>
</organism>
<reference evidence="3 4" key="1">
    <citation type="journal article" date="2015" name="Biotechnol. Biofuels">
        <title>Enhanced degradation of softwood versus hardwood by the white-rot fungus Pycnoporus coccineus.</title>
        <authorList>
            <person name="Couturier M."/>
            <person name="Navarro D."/>
            <person name="Chevret D."/>
            <person name="Henrissat B."/>
            <person name="Piumi F."/>
            <person name="Ruiz-Duenas F.J."/>
            <person name="Martinez A.T."/>
            <person name="Grigoriev I.V."/>
            <person name="Riley R."/>
            <person name="Lipzen A."/>
            <person name="Berrin J.G."/>
            <person name="Master E.R."/>
            <person name="Rosso M.N."/>
        </authorList>
    </citation>
    <scope>NUCLEOTIDE SEQUENCE [LARGE SCALE GENOMIC DNA]</scope>
    <source>
        <strain evidence="3 4">BRFM310</strain>
    </source>
</reference>
<feature type="signal peptide" evidence="2">
    <location>
        <begin position="1"/>
        <end position="21"/>
    </location>
</feature>
<evidence type="ECO:0000313" key="3">
    <source>
        <dbReference type="EMBL" id="OSD07892.1"/>
    </source>
</evidence>
<feature type="compositionally biased region" description="Polar residues" evidence="1">
    <location>
        <begin position="77"/>
        <end position="91"/>
    </location>
</feature>
<keyword evidence="4" id="KW-1185">Reference proteome</keyword>
<feature type="region of interest" description="Disordered" evidence="1">
    <location>
        <begin position="21"/>
        <end position="54"/>
    </location>
</feature>
<evidence type="ECO:0000256" key="1">
    <source>
        <dbReference type="SAM" id="MobiDB-lite"/>
    </source>
</evidence>
<accession>A0A1Y2J6N9</accession>
<gene>
    <name evidence="3" type="ORF">PYCCODRAFT_362390</name>
</gene>
<evidence type="ECO:0000313" key="4">
    <source>
        <dbReference type="Proteomes" id="UP000193067"/>
    </source>
</evidence>
<dbReference type="Proteomes" id="UP000193067">
    <property type="component" value="Unassembled WGS sequence"/>
</dbReference>
<feature type="chain" id="PRO_5012417957" evidence="2">
    <location>
        <begin position="22"/>
        <end position="141"/>
    </location>
</feature>
<keyword evidence="2" id="KW-0732">Signal</keyword>
<dbReference type="AlphaFoldDB" id="A0A1Y2J6N9"/>
<feature type="compositionally biased region" description="Polar residues" evidence="1">
    <location>
        <begin position="21"/>
        <end position="36"/>
    </location>
</feature>
<dbReference type="EMBL" id="KZ084087">
    <property type="protein sequence ID" value="OSD07892.1"/>
    <property type="molecule type" value="Genomic_DNA"/>
</dbReference>
<proteinExistence type="predicted"/>
<protein>
    <submittedName>
        <fullName evidence="3">Uncharacterized protein</fullName>
    </submittedName>
</protein>
<evidence type="ECO:0000256" key="2">
    <source>
        <dbReference type="SAM" id="SignalP"/>
    </source>
</evidence>